<keyword evidence="9" id="KW-0406">Ion transport</keyword>
<evidence type="ECO:0000256" key="12">
    <source>
        <dbReference type="ARBA" id="ARBA00023180"/>
    </source>
</evidence>
<evidence type="ECO:0000256" key="5">
    <source>
        <dbReference type="ARBA" id="ARBA00022475"/>
    </source>
</evidence>
<dbReference type="GO" id="GO:0016324">
    <property type="term" value="C:apical plasma membrane"/>
    <property type="evidence" value="ECO:0007669"/>
    <property type="project" value="UniProtKB-SubCell"/>
</dbReference>
<comment type="similarity">
    <text evidence="2">Belongs to the SLC34A transporter family.</text>
</comment>
<dbReference type="Proteomes" id="UP000694680">
    <property type="component" value="Chromosome 22"/>
</dbReference>
<evidence type="ECO:0000256" key="14">
    <source>
        <dbReference type="ARBA" id="ARBA00029612"/>
    </source>
</evidence>
<evidence type="ECO:0000256" key="18">
    <source>
        <dbReference type="ARBA" id="ARBA00034091"/>
    </source>
</evidence>
<keyword evidence="12" id="KW-0325">Glycoprotein</keyword>
<evidence type="ECO:0000256" key="10">
    <source>
        <dbReference type="ARBA" id="ARBA00023136"/>
    </source>
</evidence>
<feature type="transmembrane region" description="Helical" evidence="19">
    <location>
        <begin position="98"/>
        <end position="122"/>
    </location>
</feature>
<reference evidence="20" key="3">
    <citation type="submission" date="2025-09" db="UniProtKB">
        <authorList>
            <consortium name="Ensembl"/>
        </authorList>
    </citation>
    <scope>IDENTIFICATION</scope>
</reference>
<organism evidence="20 21">
    <name type="scientific">Gouania willdenowi</name>
    <name type="common">Blunt-snouted clingfish</name>
    <name type="synonym">Lepadogaster willdenowi</name>
    <dbReference type="NCBI Taxonomy" id="441366"/>
    <lineage>
        <taxon>Eukaryota</taxon>
        <taxon>Metazoa</taxon>
        <taxon>Chordata</taxon>
        <taxon>Craniata</taxon>
        <taxon>Vertebrata</taxon>
        <taxon>Euteleostomi</taxon>
        <taxon>Actinopterygii</taxon>
        <taxon>Neopterygii</taxon>
        <taxon>Teleostei</taxon>
        <taxon>Neoteleostei</taxon>
        <taxon>Acanthomorphata</taxon>
        <taxon>Ovalentaria</taxon>
        <taxon>Blenniimorphae</taxon>
        <taxon>Blenniiformes</taxon>
        <taxon>Gobiesocoidei</taxon>
        <taxon>Gobiesocidae</taxon>
        <taxon>Gobiesocinae</taxon>
        <taxon>Gouania</taxon>
    </lineage>
</organism>
<dbReference type="AlphaFoldDB" id="A0A8C5HUE4"/>
<evidence type="ECO:0000256" key="2">
    <source>
        <dbReference type="ARBA" id="ARBA00005808"/>
    </source>
</evidence>
<reference evidence="20" key="2">
    <citation type="submission" date="2025-08" db="UniProtKB">
        <authorList>
            <consortium name="Ensembl"/>
        </authorList>
    </citation>
    <scope>IDENTIFICATION</scope>
</reference>
<keyword evidence="21" id="KW-1185">Reference proteome</keyword>
<reference evidence="20" key="1">
    <citation type="submission" date="2020-06" db="EMBL/GenBank/DDBJ databases">
        <authorList>
            <consortium name="Wellcome Sanger Institute Data Sharing"/>
        </authorList>
    </citation>
    <scope>NUCLEOTIDE SEQUENCE [LARGE SCALE GENOMIC DNA]</scope>
</reference>
<keyword evidence="8 19" id="KW-1133">Transmembrane helix</keyword>
<dbReference type="GO" id="GO:0030643">
    <property type="term" value="P:intracellular phosphate ion homeostasis"/>
    <property type="evidence" value="ECO:0007669"/>
    <property type="project" value="TreeGrafter"/>
</dbReference>
<evidence type="ECO:0000256" key="4">
    <source>
        <dbReference type="ARBA" id="ARBA00022448"/>
    </source>
</evidence>
<evidence type="ECO:0000256" key="7">
    <source>
        <dbReference type="ARBA" id="ARBA00022847"/>
    </source>
</evidence>
<dbReference type="PANTHER" id="PTHR10010:SF23">
    <property type="entry name" value="SODIUM-DEPENDENT PHOSPHATE TRANSPORT PROTEIN 2B"/>
    <property type="match status" value="1"/>
</dbReference>
<accession>A0A8C5HUE4</accession>
<dbReference type="GO" id="GO:0031982">
    <property type="term" value="C:vesicle"/>
    <property type="evidence" value="ECO:0007669"/>
    <property type="project" value="TreeGrafter"/>
</dbReference>
<evidence type="ECO:0000256" key="9">
    <source>
        <dbReference type="ARBA" id="ARBA00023065"/>
    </source>
</evidence>
<keyword evidence="10 19" id="KW-0472">Membrane</keyword>
<evidence type="ECO:0000256" key="13">
    <source>
        <dbReference type="ARBA" id="ARBA00023201"/>
    </source>
</evidence>
<keyword evidence="13" id="KW-0739">Sodium transport</keyword>
<keyword evidence="13" id="KW-0915">Sodium</keyword>
<dbReference type="Ensembl" id="ENSGWIT00000053835.1">
    <property type="protein sequence ID" value="ENSGWIP00000049819.1"/>
    <property type="gene ID" value="ENSGWIG00000024269.1"/>
</dbReference>
<feature type="transmembrane region" description="Helical" evidence="19">
    <location>
        <begin position="268"/>
        <end position="284"/>
    </location>
</feature>
<name>A0A8C5HUE4_GOUWI</name>
<keyword evidence="7" id="KW-0769">Symport</keyword>
<feature type="transmembrane region" description="Helical" evidence="19">
    <location>
        <begin position="134"/>
        <end position="156"/>
    </location>
</feature>
<keyword evidence="4" id="KW-0813">Transport</keyword>
<comment type="subcellular location">
    <subcellularLocation>
        <location evidence="1">Apical cell membrane</location>
        <topology evidence="1">Multi-pass membrane protein</topology>
    </subcellularLocation>
</comment>
<evidence type="ECO:0000256" key="1">
    <source>
        <dbReference type="ARBA" id="ARBA00004424"/>
    </source>
</evidence>
<feature type="transmembrane region" description="Helical" evidence="19">
    <location>
        <begin position="452"/>
        <end position="474"/>
    </location>
</feature>
<evidence type="ECO:0000313" key="21">
    <source>
        <dbReference type="Proteomes" id="UP000694680"/>
    </source>
</evidence>
<dbReference type="GO" id="GO:0005903">
    <property type="term" value="C:brush border"/>
    <property type="evidence" value="ECO:0007669"/>
    <property type="project" value="TreeGrafter"/>
</dbReference>
<feature type="transmembrane region" description="Helical" evidence="19">
    <location>
        <begin position="45"/>
        <end position="66"/>
    </location>
</feature>
<evidence type="ECO:0000256" key="16">
    <source>
        <dbReference type="ARBA" id="ARBA00031843"/>
    </source>
</evidence>
<feature type="transmembrane region" description="Helical" evidence="19">
    <location>
        <begin position="393"/>
        <end position="413"/>
    </location>
</feature>
<dbReference type="PANTHER" id="PTHR10010">
    <property type="entry name" value="SOLUTE CARRIER FAMILY 34 SODIUM PHOSPHATE , MEMBER 2-RELATED"/>
    <property type="match status" value="1"/>
</dbReference>
<proteinExistence type="inferred from homology"/>
<sequence length="501" mass="55445">MAPRPELGSNHPPLWVMHYCFGQVESPKTIVTTFLFSFLDTKGKIFKVVLFIGKFILLLMLLYVTISIQDVMTSALELLSGKAACDLLKDNVLGAHPVVWPMIGMVVTIILQSSSVSFSIVSSMLSAQLLDTQSAILTLMEVIMGMAVSNASVAVIQAAHKKKFSRVIAAATVHVIYILLTVLILFILETSTGALYHLTSLIVDSFQMKSGMNDFDLIKVIIKPLTTRIIQVDNSVISAIATRDAAARSMSMIKVWHKKNTVGEQKDNFNLFLSFIGVHLFVTYEGHDINVGIFLFLICLICLLAGFKLFDVVLDSMLKGQVTKVIKAVLSTGTTLRENLKRIWVNFFLPGVDVISLERTYPLFLGSDLGTAGLSILYALACPGETQAKSFSYLFDICVWYIIPCVRFSIWLAKGLGEKIAKYRWFGLIVLFVFFLFYPAIVFWPASAGWKVWVGVGACAIAVLITLVMFQWLLHQFHIATPLQLLVTLSLGRCCCSAPSP</sequence>
<keyword evidence="6 19" id="KW-0812">Transmembrane</keyword>
<evidence type="ECO:0000313" key="20">
    <source>
        <dbReference type="Ensembl" id="ENSGWIP00000049819.1"/>
    </source>
</evidence>
<evidence type="ECO:0000256" key="8">
    <source>
        <dbReference type="ARBA" id="ARBA00022989"/>
    </source>
</evidence>
<keyword evidence="5" id="KW-1003">Cell membrane</keyword>
<evidence type="ECO:0000256" key="15">
    <source>
        <dbReference type="ARBA" id="ARBA00029768"/>
    </source>
</evidence>
<dbReference type="InterPro" id="IPR003841">
    <property type="entry name" value="Na/Pi_transpt"/>
</dbReference>
<evidence type="ECO:0000256" key="11">
    <source>
        <dbReference type="ARBA" id="ARBA00023157"/>
    </source>
</evidence>
<feature type="transmembrane region" description="Helical" evidence="19">
    <location>
        <begin position="168"/>
        <end position="188"/>
    </location>
</feature>
<comment type="catalytic activity">
    <reaction evidence="17">
        <text>3 Na(+)(out) + phosphate(out) = 3 Na(+)(in) + phosphate(in)</text>
        <dbReference type="Rhea" id="RHEA:71255"/>
        <dbReference type="ChEBI" id="CHEBI:29101"/>
        <dbReference type="ChEBI" id="CHEBI:43474"/>
    </reaction>
    <physiologicalReaction direction="left-to-right" evidence="17">
        <dbReference type="Rhea" id="RHEA:71256"/>
    </physiologicalReaction>
</comment>
<dbReference type="GO" id="GO:0005436">
    <property type="term" value="F:sodium:phosphate symporter activity"/>
    <property type="evidence" value="ECO:0007669"/>
    <property type="project" value="InterPro"/>
</dbReference>
<keyword evidence="11" id="KW-1015">Disulfide bond</keyword>
<feature type="transmembrane region" description="Helical" evidence="19">
    <location>
        <begin position="425"/>
        <end position="446"/>
    </location>
</feature>
<comment type="function">
    <text evidence="18">Involved in actively transporting phosphate into cells via Na(+) cotransport.</text>
</comment>
<evidence type="ECO:0000256" key="19">
    <source>
        <dbReference type="SAM" id="Phobius"/>
    </source>
</evidence>
<evidence type="ECO:0000256" key="6">
    <source>
        <dbReference type="ARBA" id="ARBA00022692"/>
    </source>
</evidence>
<protein>
    <recommendedName>
        <fullName evidence="3">Sodium-dependent phosphate transport protein 2B</fullName>
    </recommendedName>
    <alternativeName>
        <fullName evidence="16">Na(+)-dependent phosphate cotransporter 2B</fullName>
    </alternativeName>
    <alternativeName>
        <fullName evidence="14">Sodium/phosphate cotransporter 2B</fullName>
    </alternativeName>
    <alternativeName>
        <fullName evidence="15">Solute carrier family 34 member 2</fullName>
    </alternativeName>
</protein>
<feature type="transmembrane region" description="Helical" evidence="19">
    <location>
        <begin position="290"/>
        <end position="310"/>
    </location>
</feature>
<evidence type="ECO:0000256" key="17">
    <source>
        <dbReference type="ARBA" id="ARBA00034042"/>
    </source>
</evidence>
<dbReference type="GO" id="GO:0044341">
    <property type="term" value="P:sodium-dependent phosphate transport"/>
    <property type="evidence" value="ECO:0007669"/>
    <property type="project" value="InterPro"/>
</dbReference>
<evidence type="ECO:0000256" key="3">
    <source>
        <dbReference type="ARBA" id="ARBA00020024"/>
    </source>
</evidence>